<organism evidence="1 2">
    <name type="scientific">Panagrolaimus sp. ES5</name>
    <dbReference type="NCBI Taxonomy" id="591445"/>
    <lineage>
        <taxon>Eukaryota</taxon>
        <taxon>Metazoa</taxon>
        <taxon>Ecdysozoa</taxon>
        <taxon>Nematoda</taxon>
        <taxon>Chromadorea</taxon>
        <taxon>Rhabditida</taxon>
        <taxon>Tylenchina</taxon>
        <taxon>Panagrolaimomorpha</taxon>
        <taxon>Panagrolaimoidea</taxon>
        <taxon>Panagrolaimidae</taxon>
        <taxon>Panagrolaimus</taxon>
    </lineage>
</organism>
<accession>A0AC34FFR8</accession>
<dbReference type="WBParaSite" id="ES5_v2.g16208.t1">
    <property type="protein sequence ID" value="ES5_v2.g16208.t1"/>
    <property type="gene ID" value="ES5_v2.g16208"/>
</dbReference>
<reference evidence="2" key="1">
    <citation type="submission" date="2022-11" db="UniProtKB">
        <authorList>
            <consortium name="WormBaseParasite"/>
        </authorList>
    </citation>
    <scope>IDENTIFICATION</scope>
</reference>
<protein>
    <submittedName>
        <fullName evidence="2">BTB domain-containing protein</fullName>
    </submittedName>
</protein>
<sequence length="82" mass="9625">MTDISKFAHEFGFIELTEACLIYLEENVDAKNVCEIVQIAYSSNFEELKQKCKQLLIEKKKEIDEEKLKALSKDILFDVYCR</sequence>
<dbReference type="Proteomes" id="UP000887579">
    <property type="component" value="Unplaced"/>
</dbReference>
<evidence type="ECO:0000313" key="2">
    <source>
        <dbReference type="WBParaSite" id="ES5_v2.g16208.t1"/>
    </source>
</evidence>
<name>A0AC34FFR8_9BILA</name>
<proteinExistence type="predicted"/>
<evidence type="ECO:0000313" key="1">
    <source>
        <dbReference type="Proteomes" id="UP000887579"/>
    </source>
</evidence>